<reference evidence="1" key="1">
    <citation type="journal article" date="2014" name="Int. J. Syst. Evol. Microbiol.">
        <title>Complete genome sequence of Corynebacterium casei LMG S-19264T (=DSM 44701T), isolated from a smear-ripened cheese.</title>
        <authorList>
            <consortium name="US DOE Joint Genome Institute (JGI-PGF)"/>
            <person name="Walter F."/>
            <person name="Albersmeier A."/>
            <person name="Kalinowski J."/>
            <person name="Ruckert C."/>
        </authorList>
    </citation>
    <scope>NUCLEOTIDE SEQUENCE</scope>
    <source>
        <strain evidence="1">CGMCC 4.7110</strain>
    </source>
</reference>
<dbReference type="EMBL" id="BMML01000043">
    <property type="protein sequence ID" value="GGN44573.1"/>
    <property type="molecule type" value="Genomic_DNA"/>
</dbReference>
<protein>
    <submittedName>
        <fullName evidence="1">Uncharacterized protein</fullName>
    </submittedName>
</protein>
<name>A0A918CXA8_9ACTN</name>
<gene>
    <name evidence="1" type="ORF">GCM10011578_095670</name>
</gene>
<evidence type="ECO:0000313" key="2">
    <source>
        <dbReference type="Proteomes" id="UP000653411"/>
    </source>
</evidence>
<keyword evidence="2" id="KW-1185">Reference proteome</keyword>
<accession>A0A918CXA8</accession>
<sequence length="127" mass="13059">MVLLAVCPSGLLAPLGAPRARLARAVGELPSSRLSGWRPYGDHVTVEGDAPAGEAVSYGPQIGECEVAAPAEYARLSDVRDVQGPGRPSDVGSCFVRANAVDVMRHVACPNAVVGGGGFRADVVVHK</sequence>
<evidence type="ECO:0000313" key="1">
    <source>
        <dbReference type="EMBL" id="GGN44573.1"/>
    </source>
</evidence>
<organism evidence="1 2">
    <name type="scientific">Streptomyces fuscichromogenes</name>
    <dbReference type="NCBI Taxonomy" id="1324013"/>
    <lineage>
        <taxon>Bacteria</taxon>
        <taxon>Bacillati</taxon>
        <taxon>Actinomycetota</taxon>
        <taxon>Actinomycetes</taxon>
        <taxon>Kitasatosporales</taxon>
        <taxon>Streptomycetaceae</taxon>
        <taxon>Streptomyces</taxon>
    </lineage>
</organism>
<comment type="caution">
    <text evidence="1">The sequence shown here is derived from an EMBL/GenBank/DDBJ whole genome shotgun (WGS) entry which is preliminary data.</text>
</comment>
<dbReference type="AlphaFoldDB" id="A0A918CXA8"/>
<dbReference type="Proteomes" id="UP000653411">
    <property type="component" value="Unassembled WGS sequence"/>
</dbReference>
<reference evidence="1" key="2">
    <citation type="submission" date="2020-09" db="EMBL/GenBank/DDBJ databases">
        <authorList>
            <person name="Sun Q."/>
            <person name="Zhou Y."/>
        </authorList>
    </citation>
    <scope>NUCLEOTIDE SEQUENCE</scope>
    <source>
        <strain evidence="1">CGMCC 4.7110</strain>
    </source>
</reference>
<proteinExistence type="predicted"/>